<reference evidence="5 6" key="1">
    <citation type="submission" date="2022-06" db="EMBL/GenBank/DDBJ databases">
        <title>Roseomonas CN29.</title>
        <authorList>
            <person name="Cheng Y."/>
            <person name="He X."/>
        </authorList>
    </citation>
    <scope>NUCLEOTIDE SEQUENCE [LARGE SCALE GENOMIC DNA]</scope>
    <source>
        <strain evidence="5 6">CN29</strain>
    </source>
</reference>
<dbReference type="EMBL" id="JANJOU010000021">
    <property type="protein sequence ID" value="MCR0984482.1"/>
    <property type="molecule type" value="Genomic_DNA"/>
</dbReference>
<organism evidence="5 6">
    <name type="scientific">Roseomonas populi</name>
    <dbReference type="NCBI Taxonomy" id="3121582"/>
    <lineage>
        <taxon>Bacteria</taxon>
        <taxon>Pseudomonadati</taxon>
        <taxon>Pseudomonadota</taxon>
        <taxon>Alphaproteobacteria</taxon>
        <taxon>Acetobacterales</taxon>
        <taxon>Roseomonadaceae</taxon>
        <taxon>Roseomonas</taxon>
    </lineage>
</organism>
<evidence type="ECO:0000259" key="4">
    <source>
        <dbReference type="PROSITE" id="PS50949"/>
    </source>
</evidence>
<dbReference type="SUPFAM" id="SSF46785">
    <property type="entry name" value="Winged helix' DNA-binding domain"/>
    <property type="match status" value="1"/>
</dbReference>
<dbReference type="Gene3D" id="1.20.120.530">
    <property type="entry name" value="GntR ligand-binding domain-like"/>
    <property type="match status" value="1"/>
</dbReference>
<dbReference type="InterPro" id="IPR036388">
    <property type="entry name" value="WH-like_DNA-bd_sf"/>
</dbReference>
<keyword evidence="2" id="KW-0238">DNA-binding</keyword>
<evidence type="ECO:0000256" key="2">
    <source>
        <dbReference type="ARBA" id="ARBA00023125"/>
    </source>
</evidence>
<comment type="caution">
    <text evidence="5">The sequence shown here is derived from an EMBL/GenBank/DDBJ whole genome shotgun (WGS) entry which is preliminary data.</text>
</comment>
<dbReference type="PANTHER" id="PTHR43537:SF49">
    <property type="entry name" value="TRANSCRIPTIONAL REGULATORY PROTEIN"/>
    <property type="match status" value="1"/>
</dbReference>
<gene>
    <name evidence="5" type="ORF">NRP21_20700</name>
</gene>
<dbReference type="PRINTS" id="PR00035">
    <property type="entry name" value="HTHGNTR"/>
</dbReference>
<evidence type="ECO:0000313" key="6">
    <source>
        <dbReference type="Proteomes" id="UP001524642"/>
    </source>
</evidence>
<keyword evidence="3" id="KW-0804">Transcription</keyword>
<dbReference type="Gene3D" id="1.10.10.10">
    <property type="entry name" value="Winged helix-like DNA-binding domain superfamily/Winged helix DNA-binding domain"/>
    <property type="match status" value="1"/>
</dbReference>
<dbReference type="RefSeq" id="WP_257718136.1">
    <property type="nucleotide sequence ID" value="NZ_JANJOU010000021.1"/>
</dbReference>
<evidence type="ECO:0000256" key="1">
    <source>
        <dbReference type="ARBA" id="ARBA00023015"/>
    </source>
</evidence>
<accession>A0ABT1XBI1</accession>
<dbReference type="SMART" id="SM00895">
    <property type="entry name" value="FCD"/>
    <property type="match status" value="1"/>
</dbReference>
<keyword evidence="1" id="KW-0805">Transcription regulation</keyword>
<sequence length="229" mass="24774">MGASPTIGDWRIPPARNAGELVFDKLRERILEGEIPHGTRLSEANIAASTGVSRTPVREALTRLLAAGLLRPADPSGVIVVDPLADLEELVLTREALEGCAARLAAGRATPEQVARIAALAAEARRQEAIEPEVRTELNVAFHDAILAATHSPRLIALAEGHRVLFGSRRLMRMLGPEETRTALDDHGEIAAAIARRDGEAAERIARRHLHATFARSIRIARGESSRQE</sequence>
<dbReference type="Proteomes" id="UP001524642">
    <property type="component" value="Unassembled WGS sequence"/>
</dbReference>
<dbReference type="PROSITE" id="PS50949">
    <property type="entry name" value="HTH_GNTR"/>
    <property type="match status" value="1"/>
</dbReference>
<dbReference type="PANTHER" id="PTHR43537">
    <property type="entry name" value="TRANSCRIPTIONAL REGULATOR, GNTR FAMILY"/>
    <property type="match status" value="1"/>
</dbReference>
<evidence type="ECO:0000313" key="5">
    <source>
        <dbReference type="EMBL" id="MCR0984482.1"/>
    </source>
</evidence>
<dbReference type="InterPro" id="IPR008920">
    <property type="entry name" value="TF_FadR/GntR_C"/>
</dbReference>
<dbReference type="CDD" id="cd07377">
    <property type="entry name" value="WHTH_GntR"/>
    <property type="match status" value="1"/>
</dbReference>
<dbReference type="Pfam" id="PF00392">
    <property type="entry name" value="GntR"/>
    <property type="match status" value="1"/>
</dbReference>
<name>A0ABT1XBI1_9PROT</name>
<dbReference type="SUPFAM" id="SSF48008">
    <property type="entry name" value="GntR ligand-binding domain-like"/>
    <property type="match status" value="1"/>
</dbReference>
<keyword evidence="6" id="KW-1185">Reference proteome</keyword>
<dbReference type="Pfam" id="PF07729">
    <property type="entry name" value="FCD"/>
    <property type="match status" value="1"/>
</dbReference>
<feature type="domain" description="HTH gntR-type" evidence="4">
    <location>
        <begin position="16"/>
        <end position="83"/>
    </location>
</feature>
<protein>
    <submittedName>
        <fullName evidence="5">GntR family transcriptional regulator</fullName>
    </submittedName>
</protein>
<dbReference type="SMART" id="SM00345">
    <property type="entry name" value="HTH_GNTR"/>
    <property type="match status" value="1"/>
</dbReference>
<dbReference type="InterPro" id="IPR000524">
    <property type="entry name" value="Tscrpt_reg_HTH_GntR"/>
</dbReference>
<dbReference type="InterPro" id="IPR011711">
    <property type="entry name" value="GntR_C"/>
</dbReference>
<evidence type="ECO:0000256" key="3">
    <source>
        <dbReference type="ARBA" id="ARBA00023163"/>
    </source>
</evidence>
<dbReference type="InterPro" id="IPR036390">
    <property type="entry name" value="WH_DNA-bd_sf"/>
</dbReference>
<proteinExistence type="predicted"/>